<dbReference type="InterPro" id="IPR052035">
    <property type="entry name" value="ZnF_BED_domain_contain"/>
</dbReference>
<name>A0A6D2KDB9_9BRAS</name>
<evidence type="ECO:0000313" key="2">
    <source>
        <dbReference type="Proteomes" id="UP000467841"/>
    </source>
</evidence>
<protein>
    <recommendedName>
        <fullName evidence="3">hAT-like transposase RNase-H fold domain-containing protein</fullName>
    </recommendedName>
</protein>
<gene>
    <name evidence="1" type="ORF">MERR_LOCUS37493</name>
</gene>
<dbReference type="SUPFAM" id="SSF53098">
    <property type="entry name" value="Ribonuclease H-like"/>
    <property type="match status" value="1"/>
</dbReference>
<sequence>MRCGAHILNLVVRDGLEEKKTTISRIRAAVKYVKSSPAREHKFRECLLHLKLTSTAGVCLDVETRWNSTYLILESALKLKRGFDMLASEDDKYVSLGSLRVSLLNLIGTMQRRIHRSSSSFMMPH</sequence>
<proteinExistence type="predicted"/>
<dbReference type="OrthoDB" id="1741548at2759"/>
<dbReference type="AlphaFoldDB" id="A0A6D2KDB9"/>
<evidence type="ECO:0008006" key="3">
    <source>
        <dbReference type="Google" id="ProtNLM"/>
    </source>
</evidence>
<dbReference type="PANTHER" id="PTHR46481:SF8">
    <property type="entry name" value="ZINC FINGER BED DOMAIN-CONTAINING PROTEIN RICESLEEPER 1-LIKE"/>
    <property type="match status" value="1"/>
</dbReference>
<organism evidence="1 2">
    <name type="scientific">Microthlaspi erraticum</name>
    <dbReference type="NCBI Taxonomy" id="1685480"/>
    <lineage>
        <taxon>Eukaryota</taxon>
        <taxon>Viridiplantae</taxon>
        <taxon>Streptophyta</taxon>
        <taxon>Embryophyta</taxon>
        <taxon>Tracheophyta</taxon>
        <taxon>Spermatophyta</taxon>
        <taxon>Magnoliopsida</taxon>
        <taxon>eudicotyledons</taxon>
        <taxon>Gunneridae</taxon>
        <taxon>Pentapetalae</taxon>
        <taxon>rosids</taxon>
        <taxon>malvids</taxon>
        <taxon>Brassicales</taxon>
        <taxon>Brassicaceae</taxon>
        <taxon>Coluteocarpeae</taxon>
        <taxon>Microthlaspi</taxon>
    </lineage>
</organism>
<reference evidence="1" key="1">
    <citation type="submission" date="2020-01" db="EMBL/GenBank/DDBJ databases">
        <authorList>
            <person name="Mishra B."/>
        </authorList>
    </citation>
    <scope>NUCLEOTIDE SEQUENCE [LARGE SCALE GENOMIC DNA]</scope>
</reference>
<dbReference type="EMBL" id="CACVBM020001440">
    <property type="protein sequence ID" value="CAA7050258.1"/>
    <property type="molecule type" value="Genomic_DNA"/>
</dbReference>
<evidence type="ECO:0000313" key="1">
    <source>
        <dbReference type="EMBL" id="CAA7050258.1"/>
    </source>
</evidence>
<comment type="caution">
    <text evidence="1">The sequence shown here is derived from an EMBL/GenBank/DDBJ whole genome shotgun (WGS) entry which is preliminary data.</text>
</comment>
<keyword evidence="2" id="KW-1185">Reference proteome</keyword>
<dbReference type="Proteomes" id="UP000467841">
    <property type="component" value="Unassembled WGS sequence"/>
</dbReference>
<dbReference type="PANTHER" id="PTHR46481">
    <property type="entry name" value="ZINC FINGER BED DOMAIN-CONTAINING PROTEIN 4"/>
    <property type="match status" value="1"/>
</dbReference>
<dbReference type="InterPro" id="IPR012337">
    <property type="entry name" value="RNaseH-like_sf"/>
</dbReference>
<accession>A0A6D2KDB9</accession>